<feature type="transmembrane region" description="Helical" evidence="5">
    <location>
        <begin position="96"/>
        <end position="119"/>
    </location>
</feature>
<organism evidence="6 7">
    <name type="scientific">Ambispora gerdemannii</name>
    <dbReference type="NCBI Taxonomy" id="144530"/>
    <lineage>
        <taxon>Eukaryota</taxon>
        <taxon>Fungi</taxon>
        <taxon>Fungi incertae sedis</taxon>
        <taxon>Mucoromycota</taxon>
        <taxon>Glomeromycotina</taxon>
        <taxon>Glomeromycetes</taxon>
        <taxon>Archaeosporales</taxon>
        <taxon>Ambisporaceae</taxon>
        <taxon>Ambispora</taxon>
    </lineage>
</organism>
<feature type="transmembrane region" description="Helical" evidence="5">
    <location>
        <begin position="256"/>
        <end position="277"/>
    </location>
</feature>
<keyword evidence="2 5" id="KW-0812">Transmembrane</keyword>
<proteinExistence type="predicted"/>
<dbReference type="GO" id="GO:0007189">
    <property type="term" value="P:adenylate cyclase-activating G protein-coupled receptor signaling pathway"/>
    <property type="evidence" value="ECO:0007669"/>
    <property type="project" value="TreeGrafter"/>
</dbReference>
<evidence type="ECO:0000256" key="3">
    <source>
        <dbReference type="ARBA" id="ARBA00022989"/>
    </source>
</evidence>
<evidence type="ECO:0000256" key="5">
    <source>
        <dbReference type="SAM" id="Phobius"/>
    </source>
</evidence>
<dbReference type="GO" id="GO:0004930">
    <property type="term" value="F:G protein-coupled receptor activity"/>
    <property type="evidence" value="ECO:0007669"/>
    <property type="project" value="TreeGrafter"/>
</dbReference>
<evidence type="ECO:0000313" key="7">
    <source>
        <dbReference type="Proteomes" id="UP000789831"/>
    </source>
</evidence>
<dbReference type="Proteomes" id="UP000789831">
    <property type="component" value="Unassembled WGS sequence"/>
</dbReference>
<sequence length="331" mass="37216">MSDFKLPRNTEFYSVTITTIALHLLNLFGSAYIFYRTFRYWREREYKSLAMSHRLPLYAASTDFLTAGLSIINGAYTLCNSKTLPEIPCAATGWATAILSFINQFIFLGISIITYLRVCQHKPIELGRFDYKLFTFSCLLTGIALAIVSRDGYGAQKYWCANKVKARASLITPIVEIISVTVISLACYAATLRALVRNRRELKKGTVFASQYHTIDRIEERVTRKIITYVLFFNLQWLPIAVYAGAALTEAATETWVYYVGVIGLSFGGIGNAIAYVMNEGWLPNYNTSSPPLNSHQHASKDNEFSHTNTTIKVDIVKVESSNKSQNQANI</sequence>
<protein>
    <submittedName>
        <fullName evidence="6">13620_t:CDS:1</fullName>
    </submittedName>
</protein>
<name>A0A9N9C827_9GLOM</name>
<feature type="transmembrane region" description="Helical" evidence="5">
    <location>
        <begin position="170"/>
        <end position="196"/>
    </location>
</feature>
<comment type="caution">
    <text evidence="6">The sequence shown here is derived from an EMBL/GenBank/DDBJ whole genome shotgun (WGS) entry which is preliminary data.</text>
</comment>
<evidence type="ECO:0000313" key="6">
    <source>
        <dbReference type="EMBL" id="CAG8591498.1"/>
    </source>
</evidence>
<evidence type="ECO:0000256" key="2">
    <source>
        <dbReference type="ARBA" id="ARBA00022692"/>
    </source>
</evidence>
<accession>A0A9N9C827</accession>
<feature type="transmembrane region" description="Helical" evidence="5">
    <location>
        <begin position="55"/>
        <end position="76"/>
    </location>
</feature>
<dbReference type="SUPFAM" id="SSF81321">
    <property type="entry name" value="Family A G protein-coupled receptor-like"/>
    <property type="match status" value="1"/>
</dbReference>
<feature type="transmembrane region" description="Helical" evidence="5">
    <location>
        <begin position="226"/>
        <end position="244"/>
    </location>
</feature>
<feature type="transmembrane region" description="Helical" evidence="5">
    <location>
        <begin position="131"/>
        <end position="150"/>
    </location>
</feature>
<keyword evidence="4 5" id="KW-0472">Membrane</keyword>
<reference evidence="6" key="1">
    <citation type="submission" date="2021-06" db="EMBL/GenBank/DDBJ databases">
        <authorList>
            <person name="Kallberg Y."/>
            <person name="Tangrot J."/>
            <person name="Rosling A."/>
        </authorList>
    </citation>
    <scope>NUCLEOTIDE SEQUENCE</scope>
    <source>
        <strain evidence="6">MT106</strain>
    </source>
</reference>
<gene>
    <name evidence="6" type="ORF">AGERDE_LOCUS8630</name>
</gene>
<evidence type="ECO:0000256" key="4">
    <source>
        <dbReference type="ARBA" id="ARBA00023136"/>
    </source>
</evidence>
<evidence type="ECO:0000256" key="1">
    <source>
        <dbReference type="ARBA" id="ARBA00004141"/>
    </source>
</evidence>
<dbReference type="PANTHER" id="PTHR23112">
    <property type="entry name" value="G PROTEIN-COUPLED RECEPTOR 157-RELATED"/>
    <property type="match status" value="1"/>
</dbReference>
<dbReference type="GO" id="GO:0005886">
    <property type="term" value="C:plasma membrane"/>
    <property type="evidence" value="ECO:0007669"/>
    <property type="project" value="TreeGrafter"/>
</dbReference>
<comment type="subcellular location">
    <subcellularLocation>
        <location evidence="1">Membrane</location>
        <topology evidence="1">Multi-pass membrane protein</topology>
    </subcellularLocation>
</comment>
<keyword evidence="3 5" id="KW-1133">Transmembrane helix</keyword>
<dbReference type="PANTHER" id="PTHR23112:SF0">
    <property type="entry name" value="TRANSMEMBRANE PROTEIN 116"/>
    <property type="match status" value="1"/>
</dbReference>
<dbReference type="Gene3D" id="1.20.1070.10">
    <property type="entry name" value="Rhodopsin 7-helix transmembrane proteins"/>
    <property type="match status" value="1"/>
</dbReference>
<dbReference type="AlphaFoldDB" id="A0A9N9C827"/>
<keyword evidence="7" id="KW-1185">Reference proteome</keyword>
<dbReference type="EMBL" id="CAJVPL010001888">
    <property type="protein sequence ID" value="CAG8591498.1"/>
    <property type="molecule type" value="Genomic_DNA"/>
</dbReference>
<feature type="transmembrane region" description="Helical" evidence="5">
    <location>
        <begin position="12"/>
        <end position="35"/>
    </location>
</feature>
<dbReference type="OrthoDB" id="2376869at2759"/>